<keyword evidence="5" id="KW-1185">Reference proteome</keyword>
<feature type="region of interest" description="Disordered" evidence="1">
    <location>
        <begin position="302"/>
        <end position="331"/>
    </location>
</feature>
<dbReference type="RefSeq" id="WP_377550743.1">
    <property type="nucleotide sequence ID" value="NZ_JBHSBN010000024.1"/>
</dbReference>
<evidence type="ECO:0000256" key="2">
    <source>
        <dbReference type="SAM" id="Phobius"/>
    </source>
</evidence>
<organism evidence="4 5">
    <name type="scientific">Micromonospora zhanjiangensis</name>
    <dbReference type="NCBI Taxonomy" id="1522057"/>
    <lineage>
        <taxon>Bacteria</taxon>
        <taxon>Bacillati</taxon>
        <taxon>Actinomycetota</taxon>
        <taxon>Actinomycetes</taxon>
        <taxon>Micromonosporales</taxon>
        <taxon>Micromonosporaceae</taxon>
        <taxon>Micromonospora</taxon>
    </lineage>
</organism>
<accession>A0ABV8KU19</accession>
<evidence type="ECO:0000313" key="4">
    <source>
        <dbReference type="EMBL" id="MFC4109417.1"/>
    </source>
</evidence>
<keyword evidence="2" id="KW-1133">Transmembrane helix</keyword>
<comment type="caution">
    <text evidence="4">The sequence shown here is derived from an EMBL/GenBank/DDBJ whole genome shotgun (WGS) entry which is preliminary data.</text>
</comment>
<protein>
    <recommendedName>
        <fullName evidence="6">Esterase-like activity of phytase family protein</fullName>
    </recommendedName>
</protein>
<evidence type="ECO:0008006" key="6">
    <source>
        <dbReference type="Google" id="ProtNLM"/>
    </source>
</evidence>
<evidence type="ECO:0000256" key="1">
    <source>
        <dbReference type="SAM" id="MobiDB-lite"/>
    </source>
</evidence>
<dbReference type="SUPFAM" id="SSF75011">
    <property type="entry name" value="3-carboxy-cis,cis-mucoante lactonizing enzyme"/>
    <property type="match status" value="1"/>
</dbReference>
<feature type="signal peptide" evidence="3">
    <location>
        <begin position="1"/>
        <end position="27"/>
    </location>
</feature>
<evidence type="ECO:0000256" key="3">
    <source>
        <dbReference type="SAM" id="SignalP"/>
    </source>
</evidence>
<proteinExistence type="predicted"/>
<evidence type="ECO:0000313" key="5">
    <source>
        <dbReference type="Proteomes" id="UP001595868"/>
    </source>
</evidence>
<feature type="transmembrane region" description="Helical" evidence="2">
    <location>
        <begin position="337"/>
        <end position="359"/>
    </location>
</feature>
<sequence length="368" mass="38182">MARRWPAAVACGALAVLPVAAPGAAVAGRAPTARPGTPVCQVRDERLNEISGMVATDTGYVVVNDSADEEPRRRIFFLDARCAVVRTVRYPTPPRDTEDLAIGRDGTVWVADIGDNDEIRETVAVWTLPPGASRPTLRRMAYPDGPHDAEALLLTGDGRPVIVTKQAGTAGVYAPAAPPRAGATTPLTKAGQVRLPITTTGNPFSIFGRRLVTGGATAPDGRRVVLRTYADAFEFDVPDGDVVKALTDGRPRTVPLPDEPQGESVSYSRDGRSLLTVSETAGQPPGTRPTILRYALPDTAAPAATTPAMSGDAAGRTAGSHASADGRAAGRGRSGSFLAGGATVAGVAGLALLVVGLAWRSRRGGDRR</sequence>
<feature type="region of interest" description="Disordered" evidence="1">
    <location>
        <begin position="248"/>
        <end position="271"/>
    </location>
</feature>
<keyword evidence="3" id="KW-0732">Signal</keyword>
<dbReference type="EMBL" id="JBHSBN010000024">
    <property type="protein sequence ID" value="MFC4109417.1"/>
    <property type="molecule type" value="Genomic_DNA"/>
</dbReference>
<keyword evidence="2" id="KW-0812">Transmembrane</keyword>
<feature type="compositionally biased region" description="Low complexity" evidence="1">
    <location>
        <begin position="318"/>
        <end position="327"/>
    </location>
</feature>
<feature type="chain" id="PRO_5047185164" description="Esterase-like activity of phytase family protein" evidence="3">
    <location>
        <begin position="28"/>
        <end position="368"/>
    </location>
</feature>
<dbReference type="Proteomes" id="UP001595868">
    <property type="component" value="Unassembled WGS sequence"/>
</dbReference>
<keyword evidence="2" id="KW-0472">Membrane</keyword>
<reference evidence="5" key="1">
    <citation type="journal article" date="2019" name="Int. J. Syst. Evol. Microbiol.">
        <title>The Global Catalogue of Microorganisms (GCM) 10K type strain sequencing project: providing services to taxonomists for standard genome sequencing and annotation.</title>
        <authorList>
            <consortium name="The Broad Institute Genomics Platform"/>
            <consortium name="The Broad Institute Genome Sequencing Center for Infectious Disease"/>
            <person name="Wu L."/>
            <person name="Ma J."/>
        </authorList>
    </citation>
    <scope>NUCLEOTIDE SEQUENCE [LARGE SCALE GENOMIC DNA]</scope>
    <source>
        <strain evidence="5">2902at01</strain>
    </source>
</reference>
<name>A0ABV8KU19_9ACTN</name>
<gene>
    <name evidence="4" type="ORF">ACFOX0_26240</name>
</gene>